<dbReference type="SUPFAM" id="SSF52540">
    <property type="entry name" value="P-loop containing nucleoside triphosphate hydrolases"/>
    <property type="match status" value="2"/>
</dbReference>
<sequence length="1267" mass="137200">MGAEEQAPQAAAGLPPRQPSRHASRQASRRHGSPLGGASPCPADHADKAAIQKLRSFTLVEPDGSATVVDAKKLGRAQSRALLDAVMPDPDADNVAVLRRIQARLARVGMAPPSIEVRYQDLCVETTAAVGDKQIPTVLRAVKGVLKGLVGASGRRPLRIMDGASGVLRPGRFTLLLAPPGSGKTTLLRALSGRLREQADLSVGGTILYNGHPFSSFVPERSAAYISQVDLHYPELTVREAFEFAAECQSRSYERGVLLQLAAREEALGIVPDPELDAFMKAHAFGGSHSLAVELMLHMLGLQGCADTVVGNEMMRGISGGQKKRVTSGEALVGHAKALYADEISTGLDSNTTHTIAKSLRNICHVMNSTMLVALLQPAPETFDLFDDVMLLASGMVVGALGGGDDGGTVEMHLITQRLPVFWKQREMRFYPGWCFAVPAFVFRLPYALLDATLWSLITYWAVGFDNSWRFLIFWLFLFLTCAWATSLFQAIACVCRTDTVSSAVGSFFLLVFMATGGFIVTKGSIPPWWIAAYWSNPWAYITQALAVNEFTGASWAVPDPSDPDSGLTLGETILVFRGFGTEYYWVWIGLGAVLASIVINVVVFVLAATFMKGPKSKPVISQEAMEELDMNRAREEPHSLPASVVKDIEAGAKRSASHKALSSLASLAHAPLAVVELELAEGGAKLAGGKEMRLTAASPKGSAAVTPVLPGAGSLGPAATVESSVRSKMPFEPLSVSFKDICYDVPRPKSALKEAALDDEVGEGTLRLLRHVDGAFRPGVLSALMGASGAGKSTLLDVLAGRKTGGTISGEVRVNGFPKSQRTFARVAGYVEQEDVHLPQATVGEALAFSATLRLPSTVDKQTREDFIQEILELTELDRLRNAHIGVLGVSGFSAFDELLVLKPGGVCVYFGPLGYESNQLVDYFSSIPGVAPMPPRHNPANWMLEQTSPAFENKLGIDFGEAEMAAIVDAAHEPAPGARDLTVAELNVRGPFFQYARLFQMYNRLPDYQLVRLAVTLLVGVVFGSLAWGTGSDTSSLSGVLNIAGMLFASSLFVGFTNAMTVQSAVEVQRNVYYREHAAGMYGPLPMAIAQGNVEIPYIVGQTAVYSCIVYWMVGFAAEASKFFWFLFIFGITLSMFTAYGMMCINLTPDKGLANLLMSFFFGFWNLLCGFLIPQASIPGYWIWMYWANPLAYTLYGLIVTQLGNLWDTTVEFNGDQIPIPQLLEERFGYKYSMRWPVTMILLAFLVVFRVASILALKLLNFQNR</sequence>
<dbReference type="PROSITE" id="PS50893">
    <property type="entry name" value="ABC_TRANSPORTER_2"/>
    <property type="match status" value="1"/>
</dbReference>
<dbReference type="InterPro" id="IPR003593">
    <property type="entry name" value="AAA+_ATPase"/>
</dbReference>
<dbReference type="PANTHER" id="PTHR19241">
    <property type="entry name" value="ATP-BINDING CASSETTE TRANSPORTER"/>
    <property type="match status" value="1"/>
</dbReference>
<dbReference type="GO" id="GO:0016887">
    <property type="term" value="F:ATP hydrolysis activity"/>
    <property type="evidence" value="ECO:0007669"/>
    <property type="project" value="InterPro"/>
</dbReference>
<dbReference type="GO" id="GO:0016020">
    <property type="term" value="C:membrane"/>
    <property type="evidence" value="ECO:0007669"/>
    <property type="project" value="UniProtKB-SubCell"/>
</dbReference>
<dbReference type="InterPro" id="IPR013581">
    <property type="entry name" value="PDR_assoc"/>
</dbReference>
<dbReference type="AlphaFoldDB" id="E1Z2T4"/>
<evidence type="ECO:0000256" key="9">
    <source>
        <dbReference type="SAM" id="MobiDB-lite"/>
    </source>
</evidence>
<reference evidence="12 13" key="1">
    <citation type="journal article" date="2010" name="Plant Cell">
        <title>The Chlorella variabilis NC64A genome reveals adaptation to photosymbiosis, coevolution with viruses, and cryptic sex.</title>
        <authorList>
            <person name="Blanc G."/>
            <person name="Duncan G."/>
            <person name="Agarkova I."/>
            <person name="Borodovsky M."/>
            <person name="Gurnon J."/>
            <person name="Kuo A."/>
            <person name="Lindquist E."/>
            <person name="Lucas S."/>
            <person name="Pangilinan J."/>
            <person name="Polle J."/>
            <person name="Salamov A."/>
            <person name="Terry A."/>
            <person name="Yamada T."/>
            <person name="Dunigan D.D."/>
            <person name="Grigoriev I.V."/>
            <person name="Claverie J.M."/>
            <person name="Van Etten J.L."/>
        </authorList>
    </citation>
    <scope>NUCLEOTIDE SEQUENCE [LARGE SCALE GENOMIC DNA]</scope>
    <source>
        <strain evidence="12 13">NC64A</strain>
    </source>
</reference>
<dbReference type="Gene3D" id="3.40.50.300">
    <property type="entry name" value="P-loop containing nucleotide triphosphate hydrolases"/>
    <property type="match status" value="2"/>
</dbReference>
<evidence type="ECO:0000256" key="6">
    <source>
        <dbReference type="ARBA" id="ARBA00022840"/>
    </source>
</evidence>
<feature type="transmembrane region" description="Helical" evidence="10">
    <location>
        <begin position="1098"/>
        <end position="1119"/>
    </location>
</feature>
<dbReference type="GO" id="GO:0005524">
    <property type="term" value="F:ATP binding"/>
    <property type="evidence" value="ECO:0007669"/>
    <property type="project" value="UniProtKB-KW"/>
</dbReference>
<feature type="transmembrane region" description="Helical" evidence="10">
    <location>
        <begin position="1238"/>
        <end position="1262"/>
    </location>
</feature>
<dbReference type="InterPro" id="IPR027417">
    <property type="entry name" value="P-loop_NTPase"/>
</dbReference>
<dbReference type="eggNOG" id="KOG0065">
    <property type="taxonomic scope" value="Eukaryota"/>
</dbReference>
<feature type="transmembrane region" description="Helical" evidence="10">
    <location>
        <begin position="1042"/>
        <end position="1062"/>
    </location>
</feature>
<feature type="transmembrane region" description="Helical" evidence="10">
    <location>
        <begin position="469"/>
        <end position="489"/>
    </location>
</feature>
<dbReference type="RefSeq" id="XP_005851822.1">
    <property type="nucleotide sequence ID" value="XM_005851760.1"/>
</dbReference>
<evidence type="ECO:0000256" key="5">
    <source>
        <dbReference type="ARBA" id="ARBA00022741"/>
    </source>
</evidence>
<dbReference type="OMA" id="CERMERV"/>
<dbReference type="GO" id="GO:0140359">
    <property type="term" value="F:ABC-type transporter activity"/>
    <property type="evidence" value="ECO:0007669"/>
    <property type="project" value="InterPro"/>
</dbReference>
<keyword evidence="7 10" id="KW-1133">Transmembrane helix</keyword>
<keyword evidence="4 10" id="KW-0812">Transmembrane</keyword>
<evidence type="ECO:0000256" key="2">
    <source>
        <dbReference type="ARBA" id="ARBA00006012"/>
    </source>
</evidence>
<name>E1Z2T4_CHLVA</name>
<dbReference type="Proteomes" id="UP000008141">
    <property type="component" value="Unassembled WGS sequence"/>
</dbReference>
<evidence type="ECO:0000256" key="8">
    <source>
        <dbReference type="ARBA" id="ARBA00023136"/>
    </source>
</evidence>
<dbReference type="InterPro" id="IPR003439">
    <property type="entry name" value="ABC_transporter-like_ATP-bd"/>
</dbReference>
<dbReference type="Pfam" id="PF01061">
    <property type="entry name" value="ABC2_membrane"/>
    <property type="match status" value="2"/>
</dbReference>
<accession>E1Z2T4</accession>
<dbReference type="Pfam" id="PF08370">
    <property type="entry name" value="PDR_assoc"/>
    <property type="match status" value="1"/>
</dbReference>
<dbReference type="KEGG" id="cvr:CHLNCDRAFT_133292"/>
<keyword evidence="5" id="KW-0547">Nucleotide-binding</keyword>
<protein>
    <recommendedName>
        <fullName evidence="11">ABC transporter domain-containing protein</fullName>
    </recommendedName>
</protein>
<dbReference type="Pfam" id="PF00005">
    <property type="entry name" value="ABC_tran"/>
    <property type="match status" value="2"/>
</dbReference>
<evidence type="ECO:0000256" key="1">
    <source>
        <dbReference type="ARBA" id="ARBA00004141"/>
    </source>
</evidence>
<dbReference type="GO" id="GO:0071944">
    <property type="term" value="C:cell periphery"/>
    <property type="evidence" value="ECO:0007669"/>
    <property type="project" value="UniProtKB-ARBA"/>
</dbReference>
<dbReference type="OrthoDB" id="66620at2759"/>
<proteinExistence type="inferred from homology"/>
<evidence type="ECO:0000256" key="4">
    <source>
        <dbReference type="ARBA" id="ARBA00022692"/>
    </source>
</evidence>
<feature type="transmembrane region" description="Helical" evidence="10">
    <location>
        <begin position="585"/>
        <end position="608"/>
    </location>
</feature>
<feature type="transmembrane region" description="Helical" evidence="10">
    <location>
        <begin position="501"/>
        <end position="521"/>
    </location>
</feature>
<dbReference type="InParanoid" id="E1Z2T4"/>
<dbReference type="InterPro" id="IPR013525">
    <property type="entry name" value="ABC2_TM"/>
</dbReference>
<evidence type="ECO:0000256" key="7">
    <source>
        <dbReference type="ARBA" id="ARBA00022989"/>
    </source>
</evidence>
<feature type="compositionally biased region" description="Basic residues" evidence="9">
    <location>
        <begin position="19"/>
        <end position="32"/>
    </location>
</feature>
<comment type="similarity">
    <text evidence="2">Belongs to the ABC transporter superfamily. ABCG family. PDR (TC 3.A.1.205) subfamily.</text>
</comment>
<dbReference type="EMBL" id="GL433835">
    <property type="protein sequence ID" value="EFN59720.1"/>
    <property type="molecule type" value="Genomic_DNA"/>
</dbReference>
<feature type="transmembrane region" description="Helical" evidence="10">
    <location>
        <begin position="1159"/>
        <end position="1186"/>
    </location>
</feature>
<evidence type="ECO:0000313" key="12">
    <source>
        <dbReference type="EMBL" id="EFN59720.1"/>
    </source>
</evidence>
<keyword evidence="3" id="KW-0813">Transport</keyword>
<feature type="compositionally biased region" description="Low complexity" evidence="9">
    <location>
        <begin position="1"/>
        <end position="15"/>
    </location>
</feature>
<feature type="transmembrane region" description="Helical" evidence="10">
    <location>
        <begin position="1012"/>
        <end position="1030"/>
    </location>
</feature>
<evidence type="ECO:0000259" key="11">
    <source>
        <dbReference type="PROSITE" id="PS50893"/>
    </source>
</evidence>
<keyword evidence="6" id="KW-0067">ATP-binding</keyword>
<evidence type="ECO:0000313" key="13">
    <source>
        <dbReference type="Proteomes" id="UP000008141"/>
    </source>
</evidence>
<comment type="subcellular location">
    <subcellularLocation>
        <location evidence="1">Membrane</location>
        <topology evidence="1">Multi-pass membrane protein</topology>
    </subcellularLocation>
</comment>
<dbReference type="FunFam" id="3.40.50.300:FF:003489">
    <property type="entry name" value="ABC transporter G family member 39"/>
    <property type="match status" value="1"/>
</dbReference>
<dbReference type="GeneID" id="17358999"/>
<gene>
    <name evidence="12" type="ORF">CHLNCDRAFT_133292</name>
</gene>
<keyword evidence="8 10" id="KW-0472">Membrane</keyword>
<organism evidence="13">
    <name type="scientific">Chlorella variabilis</name>
    <name type="common">Green alga</name>
    <dbReference type="NCBI Taxonomy" id="554065"/>
    <lineage>
        <taxon>Eukaryota</taxon>
        <taxon>Viridiplantae</taxon>
        <taxon>Chlorophyta</taxon>
        <taxon>core chlorophytes</taxon>
        <taxon>Trebouxiophyceae</taxon>
        <taxon>Chlorellales</taxon>
        <taxon>Chlorellaceae</taxon>
        <taxon>Chlorella clade</taxon>
        <taxon>Chlorella</taxon>
    </lineage>
</organism>
<evidence type="ECO:0000256" key="10">
    <source>
        <dbReference type="SAM" id="Phobius"/>
    </source>
</evidence>
<dbReference type="SMART" id="SM00382">
    <property type="entry name" value="AAA"/>
    <property type="match status" value="2"/>
</dbReference>
<feature type="domain" description="ABC transporter" evidence="11">
    <location>
        <begin position="140"/>
        <end position="419"/>
    </location>
</feature>
<evidence type="ECO:0000256" key="3">
    <source>
        <dbReference type="ARBA" id="ARBA00022448"/>
    </source>
</evidence>
<keyword evidence="13" id="KW-1185">Reference proteome</keyword>
<feature type="transmembrane region" description="Helical" evidence="10">
    <location>
        <begin position="430"/>
        <end position="449"/>
    </location>
</feature>
<feature type="region of interest" description="Disordered" evidence="9">
    <location>
        <begin position="1"/>
        <end position="44"/>
    </location>
</feature>
<feature type="transmembrane region" description="Helical" evidence="10">
    <location>
        <begin position="1125"/>
        <end position="1147"/>
    </location>
</feature>